<evidence type="ECO:0000313" key="2">
    <source>
        <dbReference type="Proteomes" id="UP001335737"/>
    </source>
</evidence>
<organism evidence="1 2">
    <name type="scientific">Virgibacillus tibetensis</name>
    <dbReference type="NCBI Taxonomy" id="3042313"/>
    <lineage>
        <taxon>Bacteria</taxon>
        <taxon>Bacillati</taxon>
        <taxon>Bacillota</taxon>
        <taxon>Bacilli</taxon>
        <taxon>Bacillales</taxon>
        <taxon>Bacillaceae</taxon>
        <taxon>Virgibacillus</taxon>
    </lineage>
</organism>
<dbReference type="RefSeq" id="WP_327606940.1">
    <property type="nucleotide sequence ID" value="NZ_JARZFX010000002.1"/>
</dbReference>
<dbReference type="EMBL" id="JARZFX010000002">
    <property type="protein sequence ID" value="MEC5423389.1"/>
    <property type="molecule type" value="Genomic_DNA"/>
</dbReference>
<gene>
    <name evidence="1" type="ORF">QGM71_07750</name>
</gene>
<sequence>MDETNFNRRFGQQLRKYRKQHLSILEEVAEKKLPFRKIPTLEAVKSWGKQAGKFGSIPFTHPTMERLQVHSSSIRRLQNRIRLTSQ</sequence>
<evidence type="ECO:0000313" key="1">
    <source>
        <dbReference type="EMBL" id="MEC5423389.1"/>
    </source>
</evidence>
<protein>
    <recommendedName>
        <fullName evidence="3">Transposase</fullName>
    </recommendedName>
</protein>
<accession>A0ABU6KDN4</accession>
<name>A0ABU6KDN4_9BACI</name>
<dbReference type="Proteomes" id="UP001335737">
    <property type="component" value="Unassembled WGS sequence"/>
</dbReference>
<proteinExistence type="predicted"/>
<comment type="caution">
    <text evidence="1">The sequence shown here is derived from an EMBL/GenBank/DDBJ whole genome shotgun (WGS) entry which is preliminary data.</text>
</comment>
<evidence type="ECO:0008006" key="3">
    <source>
        <dbReference type="Google" id="ProtNLM"/>
    </source>
</evidence>
<reference evidence="1 2" key="1">
    <citation type="journal article" date="2024" name="Int. J. Syst. Evol. Microbiol.">
        <title>Virgibacillus tibetensis sp. nov., isolated from salt lake on the Tibetan Plateau of China.</title>
        <authorList>
            <person name="Phurbu D."/>
            <person name="Liu Z.-X."/>
            <person name="Wang R."/>
            <person name="Zheng Y.-Y."/>
            <person name="Liu H.-C."/>
            <person name="Zhou Y.-G."/>
            <person name="Yu Y.-J."/>
            <person name="Li A.-H."/>
        </authorList>
    </citation>
    <scope>NUCLEOTIDE SEQUENCE [LARGE SCALE GENOMIC DNA]</scope>
    <source>
        <strain evidence="1 2">C22-A2</strain>
    </source>
</reference>
<keyword evidence="2" id="KW-1185">Reference proteome</keyword>